<gene>
    <name evidence="2" type="ORF">RINTU1_21850</name>
</gene>
<dbReference type="EMBL" id="BLXO01000004">
    <property type="protein sequence ID" value="GFN46519.1"/>
    <property type="molecule type" value="Genomic_DNA"/>
</dbReference>
<dbReference type="AlphaFoldDB" id="A0A6L2ZPS6"/>
<organism evidence="2 3">
    <name type="scientific">Candidatus Regiella insecticola</name>
    <dbReference type="NCBI Taxonomy" id="138073"/>
    <lineage>
        <taxon>Bacteria</taxon>
        <taxon>Pseudomonadati</taxon>
        <taxon>Pseudomonadota</taxon>
        <taxon>Gammaproteobacteria</taxon>
        <taxon>Enterobacterales</taxon>
        <taxon>Enterobacteriaceae</taxon>
        <taxon>aphid secondary symbionts</taxon>
        <taxon>Candidatus Regiella</taxon>
    </lineage>
</organism>
<feature type="region of interest" description="Disordered" evidence="1">
    <location>
        <begin position="37"/>
        <end position="56"/>
    </location>
</feature>
<evidence type="ECO:0000313" key="2">
    <source>
        <dbReference type="EMBL" id="GFN46519.1"/>
    </source>
</evidence>
<dbReference type="Proteomes" id="UP000504714">
    <property type="component" value="Unassembled WGS sequence"/>
</dbReference>
<dbReference type="PROSITE" id="PS51257">
    <property type="entry name" value="PROKAR_LIPOPROTEIN"/>
    <property type="match status" value="1"/>
</dbReference>
<protein>
    <recommendedName>
        <fullName evidence="4">Lipoprotein</fullName>
    </recommendedName>
</protein>
<sequence>MPTLAQRFISLSVLALVTLITLSGCAPKANKIVQPLSPSSETVEGDKGTTAPKTESSQCKDNFTLLEKLNPSAHAKYQAQFKKIHNSYDYYQKHRNLLEKDPAELMNLTLKDKLNLICERVKSQTFIELSQRMKVISTI</sequence>
<evidence type="ECO:0008006" key="4">
    <source>
        <dbReference type="Google" id="ProtNLM"/>
    </source>
</evidence>
<evidence type="ECO:0000256" key="1">
    <source>
        <dbReference type="SAM" id="MobiDB-lite"/>
    </source>
</evidence>
<reference evidence="2 3" key="1">
    <citation type="submission" date="2020-06" db="EMBL/GenBank/DDBJ databases">
        <title>The genome sequence of Candidatus Regiella insecticola strain Tut.</title>
        <authorList>
            <person name="Nikoh N."/>
            <person name="Tsuchida T."/>
            <person name="Koga R."/>
            <person name="Oshima K."/>
            <person name="Hattori M."/>
            <person name="Fukatsu T."/>
        </authorList>
    </citation>
    <scope>NUCLEOTIDE SEQUENCE [LARGE SCALE GENOMIC DNA]</scope>
    <source>
        <strain evidence="2 3">Tut</strain>
    </source>
</reference>
<accession>A0A6L2ZPS6</accession>
<proteinExistence type="predicted"/>
<name>A0A6L2ZPS6_9ENTR</name>
<evidence type="ECO:0000313" key="3">
    <source>
        <dbReference type="Proteomes" id="UP000504714"/>
    </source>
</evidence>
<comment type="caution">
    <text evidence="2">The sequence shown here is derived from an EMBL/GenBank/DDBJ whole genome shotgun (WGS) entry which is preliminary data.</text>
</comment>